<sequence length="180" mass="20664">MFELSDTNTIITGVLILLVAWSLRRSFREQSRISSRDPLEEAQKEIATREQSQLNRLDQLEVKLYEYGREVESRSDDRLQMLDTLLRDADREINRLRQQLALAQQNTDTSSASSEEPGPDILVYDNSRKITAAAERRMMIVYLSQAGFSSREISNCFQCDQSEIETIIAEENEPPNTETA</sequence>
<dbReference type="Proteomes" id="UP000317171">
    <property type="component" value="Chromosome"/>
</dbReference>
<feature type="region of interest" description="Disordered" evidence="1">
    <location>
        <begin position="103"/>
        <end position="122"/>
    </location>
</feature>
<dbReference type="OrthoDB" id="286163at2"/>
<evidence type="ECO:0000256" key="1">
    <source>
        <dbReference type="SAM" id="MobiDB-lite"/>
    </source>
</evidence>
<keyword evidence="4" id="KW-1185">Reference proteome</keyword>
<keyword evidence="2" id="KW-0472">Membrane</keyword>
<keyword evidence="2" id="KW-0812">Transmembrane</keyword>
<organism evidence="3 4">
    <name type="scientific">Gimesia alba</name>
    <dbReference type="NCBI Taxonomy" id="2527973"/>
    <lineage>
        <taxon>Bacteria</taxon>
        <taxon>Pseudomonadati</taxon>
        <taxon>Planctomycetota</taxon>
        <taxon>Planctomycetia</taxon>
        <taxon>Planctomycetales</taxon>
        <taxon>Planctomycetaceae</taxon>
        <taxon>Gimesia</taxon>
    </lineage>
</organism>
<proteinExistence type="predicted"/>
<evidence type="ECO:0008006" key="5">
    <source>
        <dbReference type="Google" id="ProtNLM"/>
    </source>
</evidence>
<dbReference type="KEGG" id="gaz:Pan241w_12020"/>
<protein>
    <recommendedName>
        <fullName evidence="5">DUF2802 domain-containing protein</fullName>
    </recommendedName>
</protein>
<evidence type="ECO:0000313" key="3">
    <source>
        <dbReference type="EMBL" id="QDT41142.1"/>
    </source>
</evidence>
<evidence type="ECO:0000256" key="2">
    <source>
        <dbReference type="SAM" id="Phobius"/>
    </source>
</evidence>
<dbReference type="EMBL" id="CP036269">
    <property type="protein sequence ID" value="QDT41142.1"/>
    <property type="molecule type" value="Genomic_DNA"/>
</dbReference>
<feature type="transmembrane region" description="Helical" evidence="2">
    <location>
        <begin position="6"/>
        <end position="23"/>
    </location>
</feature>
<dbReference type="RefSeq" id="WP_145212261.1">
    <property type="nucleotide sequence ID" value="NZ_CP036269.1"/>
</dbReference>
<evidence type="ECO:0000313" key="4">
    <source>
        <dbReference type="Proteomes" id="UP000317171"/>
    </source>
</evidence>
<reference evidence="3 4" key="1">
    <citation type="submission" date="2019-02" db="EMBL/GenBank/DDBJ databases">
        <title>Deep-cultivation of Planctomycetes and their phenomic and genomic characterization uncovers novel biology.</title>
        <authorList>
            <person name="Wiegand S."/>
            <person name="Jogler M."/>
            <person name="Boedeker C."/>
            <person name="Pinto D."/>
            <person name="Vollmers J."/>
            <person name="Rivas-Marin E."/>
            <person name="Kohn T."/>
            <person name="Peeters S.H."/>
            <person name="Heuer A."/>
            <person name="Rast P."/>
            <person name="Oberbeckmann S."/>
            <person name="Bunk B."/>
            <person name="Jeske O."/>
            <person name="Meyerdierks A."/>
            <person name="Storesund J.E."/>
            <person name="Kallscheuer N."/>
            <person name="Luecker S."/>
            <person name="Lage O.M."/>
            <person name="Pohl T."/>
            <person name="Merkel B.J."/>
            <person name="Hornburger P."/>
            <person name="Mueller R.-W."/>
            <person name="Bruemmer F."/>
            <person name="Labrenz M."/>
            <person name="Spormann A.M."/>
            <person name="Op den Camp H."/>
            <person name="Overmann J."/>
            <person name="Amann R."/>
            <person name="Jetten M.S.M."/>
            <person name="Mascher T."/>
            <person name="Medema M.H."/>
            <person name="Devos D.P."/>
            <person name="Kaster A.-K."/>
            <person name="Ovreas L."/>
            <person name="Rohde M."/>
            <person name="Galperin M.Y."/>
            <person name="Jogler C."/>
        </authorList>
    </citation>
    <scope>NUCLEOTIDE SEQUENCE [LARGE SCALE GENOMIC DNA]</scope>
    <source>
        <strain evidence="3 4">Pan241w</strain>
    </source>
</reference>
<gene>
    <name evidence="3" type="ORF">Pan241w_12020</name>
</gene>
<keyword evidence="2" id="KW-1133">Transmembrane helix</keyword>
<name>A0A517RB80_9PLAN</name>
<dbReference type="AlphaFoldDB" id="A0A517RB80"/>
<accession>A0A517RB80</accession>